<dbReference type="SUPFAM" id="SSF56935">
    <property type="entry name" value="Porins"/>
    <property type="match status" value="1"/>
</dbReference>
<name>D2U1P7_9GAMM</name>
<comment type="similarity">
    <text evidence="2">Belongs to the Gram-negative porin family.</text>
</comment>
<dbReference type="GO" id="GO:0034220">
    <property type="term" value="P:monoatomic ion transmembrane transport"/>
    <property type="evidence" value="ECO:0007669"/>
    <property type="project" value="InterPro"/>
</dbReference>
<dbReference type="CDD" id="cd00342">
    <property type="entry name" value="gram_neg_porins"/>
    <property type="match status" value="1"/>
</dbReference>
<dbReference type="EMBL" id="FN545246">
    <property type="protein sequence ID" value="CBA74736.1"/>
    <property type="molecule type" value="Genomic_DNA"/>
</dbReference>
<evidence type="ECO:0000256" key="4">
    <source>
        <dbReference type="ARBA" id="ARBA00023136"/>
    </source>
</evidence>
<dbReference type="GO" id="GO:0015288">
    <property type="term" value="F:porin activity"/>
    <property type="evidence" value="ECO:0007669"/>
    <property type="project" value="InterPro"/>
</dbReference>
<evidence type="ECO:0000313" key="6">
    <source>
        <dbReference type="EMBL" id="CBA74736.1"/>
    </source>
</evidence>
<sequence>MNRMKIRRIALLTLVFSINNIANAAEIYNQDGNKLDLYGKIDVRNHIGKGKSGGDDSRVRVGIKGSTEISANLTGFGQFEWETMTNKTEDNHIDKNRLAYVGINHKYLGSIDYGLNYGVLYHIDGWIDVLPMFWDDGISMADNYMNGRNRNLLTYRNNNFFGYIDGLNIALQYQGKNTTNNKSGVSAAKQNNGDGYGLSVIYNTDFGLSFGGSYSNSHNVNNDMANYYANGKRAEAWSIGTKYNANNVYLASTYIETRNMTPFGSTNTNIAPKTQTFEIVAQYTFDYGLKPSLAYIQAKGKDLGEYGDNYLNKFISLGSFYYFNKNFAALLDYKINLLDKNKFTENYGISTDNVLGLGLVYYF</sequence>
<feature type="signal peptide" evidence="5">
    <location>
        <begin position="1"/>
        <end position="24"/>
    </location>
</feature>
<dbReference type="InterPro" id="IPR033900">
    <property type="entry name" value="Gram_neg_porin_domain"/>
</dbReference>
<feature type="chain" id="PRO_5003038039" evidence="5">
    <location>
        <begin position="25"/>
        <end position="363"/>
    </location>
</feature>
<dbReference type="GO" id="GO:0009279">
    <property type="term" value="C:cell outer membrane"/>
    <property type="evidence" value="ECO:0007669"/>
    <property type="project" value="UniProtKB-SubCell"/>
</dbReference>
<keyword evidence="3 5" id="KW-0732">Signal</keyword>
<evidence type="ECO:0000256" key="1">
    <source>
        <dbReference type="ARBA" id="ARBA00004571"/>
    </source>
</evidence>
<dbReference type="PRINTS" id="PR00183">
    <property type="entry name" value="ECOLIPORIN"/>
</dbReference>
<organism evidence="6">
    <name type="scientific">Arsenophonus nasoniae</name>
    <name type="common">son-killer infecting Nasonia vitripennis</name>
    <dbReference type="NCBI Taxonomy" id="638"/>
    <lineage>
        <taxon>Bacteria</taxon>
        <taxon>Pseudomonadati</taxon>
        <taxon>Pseudomonadota</taxon>
        <taxon>Gammaproteobacteria</taxon>
        <taxon>Enterobacterales</taxon>
        <taxon>Morganellaceae</taxon>
        <taxon>Arsenophonus</taxon>
    </lineage>
</organism>
<reference evidence="6" key="1">
    <citation type="journal article" date="2010" name="Insect Mol. Biol.">
        <title>The draft genome sequence of Arsenophonus nasoniae, son-killer bacterium of Nasonia vitripennis, reveals genes associated with virulence and symbiosis.</title>
        <authorList>
            <person name="Wilkes T."/>
            <person name="Darby A.C."/>
            <person name="Choi J."/>
            <person name="Colborne J.K."/>
            <person name="Werren J.H."/>
            <person name="Hurst G.D.D."/>
        </authorList>
    </citation>
    <scope>NUCLEOTIDE SEQUENCE</scope>
</reference>
<dbReference type="AlphaFoldDB" id="D2U1P7"/>
<dbReference type="PANTHER" id="PTHR34501">
    <property type="entry name" value="PROTEIN YDDL-RELATED"/>
    <property type="match status" value="1"/>
</dbReference>
<comment type="subcellular location">
    <subcellularLocation>
        <location evidence="1">Cell outer membrane</location>
        <topology evidence="1">Multi-pass membrane protein</topology>
    </subcellularLocation>
</comment>
<protein>
    <submittedName>
        <fullName evidence="6">Outer membrane protein N (Porin OmpN)</fullName>
    </submittedName>
</protein>
<dbReference type="InterPro" id="IPR050298">
    <property type="entry name" value="Gram-neg_bact_OMP"/>
</dbReference>
<dbReference type="InterPro" id="IPR001897">
    <property type="entry name" value="Porin_gammaproteobac"/>
</dbReference>
<dbReference type="InterPro" id="IPR001702">
    <property type="entry name" value="Porin_Gram-ve"/>
</dbReference>
<evidence type="ECO:0000256" key="5">
    <source>
        <dbReference type="SAM" id="SignalP"/>
    </source>
</evidence>
<dbReference type="PANTHER" id="PTHR34501:SF2">
    <property type="entry name" value="OUTER MEMBRANE PORIN F-RELATED"/>
    <property type="match status" value="1"/>
</dbReference>
<dbReference type="PRINTS" id="PR00182">
    <property type="entry name" value="ECOLNEIPORIN"/>
</dbReference>
<keyword evidence="4" id="KW-0472">Membrane</keyword>
<proteinExistence type="inferred from homology"/>
<gene>
    <name evidence="6" type="primary">ompC</name>
    <name evidence="6" type="ORF">ARN_24850</name>
</gene>
<dbReference type="Pfam" id="PF00267">
    <property type="entry name" value="Porin_1"/>
    <property type="match status" value="1"/>
</dbReference>
<dbReference type="InterPro" id="IPR023614">
    <property type="entry name" value="Porin_dom_sf"/>
</dbReference>
<evidence type="ECO:0000256" key="2">
    <source>
        <dbReference type="ARBA" id="ARBA00007539"/>
    </source>
</evidence>
<dbReference type="Gene3D" id="2.40.160.10">
    <property type="entry name" value="Porin"/>
    <property type="match status" value="1"/>
</dbReference>
<accession>D2U1P7</accession>
<evidence type="ECO:0000256" key="3">
    <source>
        <dbReference type="ARBA" id="ARBA00022729"/>
    </source>
</evidence>